<proteinExistence type="predicted"/>
<protein>
    <submittedName>
        <fullName evidence="2">Uncharacterized protein</fullName>
    </submittedName>
</protein>
<sequence>MAFEKKILMKRVVSKPLKSQKKTNTLESTHYPLIDYNLEEEENVESLMFDKSENLHWDGNVFQQHMEEVELRELADGRNNEEDEQLDMAIPLPYHLPNSPPPPEDGR</sequence>
<reference evidence="3" key="1">
    <citation type="journal article" date="2013" name="Science">
        <title>The Amborella genome and the evolution of flowering plants.</title>
        <authorList>
            <consortium name="Amborella Genome Project"/>
        </authorList>
    </citation>
    <scope>NUCLEOTIDE SEQUENCE [LARGE SCALE GENOMIC DNA]</scope>
</reference>
<name>U5CSN9_AMBTC</name>
<evidence type="ECO:0000313" key="2">
    <source>
        <dbReference type="EMBL" id="ERN16261.1"/>
    </source>
</evidence>
<dbReference type="Proteomes" id="UP000017836">
    <property type="component" value="Unassembled WGS sequence"/>
</dbReference>
<dbReference type="EMBL" id="KI392467">
    <property type="protein sequence ID" value="ERN16261.1"/>
    <property type="molecule type" value="Genomic_DNA"/>
</dbReference>
<evidence type="ECO:0000256" key="1">
    <source>
        <dbReference type="SAM" id="MobiDB-lite"/>
    </source>
</evidence>
<gene>
    <name evidence="2" type="ORF">AMTR_s00063p00151730</name>
</gene>
<keyword evidence="3" id="KW-1185">Reference proteome</keyword>
<organism evidence="2 3">
    <name type="scientific">Amborella trichopoda</name>
    <dbReference type="NCBI Taxonomy" id="13333"/>
    <lineage>
        <taxon>Eukaryota</taxon>
        <taxon>Viridiplantae</taxon>
        <taxon>Streptophyta</taxon>
        <taxon>Embryophyta</taxon>
        <taxon>Tracheophyta</taxon>
        <taxon>Spermatophyta</taxon>
        <taxon>Magnoliopsida</taxon>
        <taxon>Amborellales</taxon>
        <taxon>Amborellaceae</taxon>
        <taxon>Amborella</taxon>
    </lineage>
</organism>
<evidence type="ECO:0000313" key="3">
    <source>
        <dbReference type="Proteomes" id="UP000017836"/>
    </source>
</evidence>
<dbReference type="Gramene" id="ERN16261">
    <property type="protein sequence ID" value="ERN16261"/>
    <property type="gene ID" value="AMTR_s00063p00151730"/>
</dbReference>
<dbReference type="AlphaFoldDB" id="U5CSN9"/>
<feature type="region of interest" description="Disordered" evidence="1">
    <location>
        <begin position="76"/>
        <end position="107"/>
    </location>
</feature>
<accession>U5CSN9</accession>
<dbReference type="HOGENOM" id="CLU_2213484_0_0_1"/>
<feature type="compositionally biased region" description="Pro residues" evidence="1">
    <location>
        <begin position="98"/>
        <end position="107"/>
    </location>
</feature>